<evidence type="ECO:0000313" key="2">
    <source>
        <dbReference type="EMBL" id="EGG03209.1"/>
    </source>
</evidence>
<dbReference type="EMBL" id="GL883126">
    <property type="protein sequence ID" value="EGG03209.1"/>
    <property type="molecule type" value="Genomic_DNA"/>
</dbReference>
<dbReference type="Proteomes" id="UP000001072">
    <property type="component" value="Unassembled WGS sequence"/>
</dbReference>
<dbReference type="InParanoid" id="F4RWM1"/>
<feature type="compositionally biased region" description="Polar residues" evidence="1">
    <location>
        <begin position="1"/>
        <end position="14"/>
    </location>
</feature>
<feature type="compositionally biased region" description="Acidic residues" evidence="1">
    <location>
        <begin position="73"/>
        <end position="85"/>
    </location>
</feature>
<gene>
    <name evidence="2" type="ORF">MELLADRAFT_109481</name>
</gene>
<accession>F4RWM1</accession>
<organism evidence="3">
    <name type="scientific">Melampsora larici-populina (strain 98AG31 / pathotype 3-4-7)</name>
    <name type="common">Poplar leaf rust fungus</name>
    <dbReference type="NCBI Taxonomy" id="747676"/>
    <lineage>
        <taxon>Eukaryota</taxon>
        <taxon>Fungi</taxon>
        <taxon>Dikarya</taxon>
        <taxon>Basidiomycota</taxon>
        <taxon>Pucciniomycotina</taxon>
        <taxon>Pucciniomycetes</taxon>
        <taxon>Pucciniales</taxon>
        <taxon>Melampsoraceae</taxon>
        <taxon>Melampsora</taxon>
    </lineage>
</organism>
<evidence type="ECO:0000313" key="3">
    <source>
        <dbReference type="Proteomes" id="UP000001072"/>
    </source>
</evidence>
<name>F4RWM1_MELLP</name>
<dbReference type="KEGG" id="mlr:MELLADRAFT_109481"/>
<dbReference type="VEuPathDB" id="FungiDB:MELLADRAFT_109481"/>
<dbReference type="RefSeq" id="XP_007413669.1">
    <property type="nucleotide sequence ID" value="XM_007413607.1"/>
</dbReference>
<reference evidence="3" key="1">
    <citation type="journal article" date="2011" name="Proc. Natl. Acad. Sci. U.S.A.">
        <title>Obligate biotrophy features unraveled by the genomic analysis of rust fungi.</title>
        <authorList>
            <person name="Duplessis S."/>
            <person name="Cuomo C.A."/>
            <person name="Lin Y.-C."/>
            <person name="Aerts A."/>
            <person name="Tisserant E."/>
            <person name="Veneault-Fourrey C."/>
            <person name="Joly D.L."/>
            <person name="Hacquard S."/>
            <person name="Amselem J."/>
            <person name="Cantarel B.L."/>
            <person name="Chiu R."/>
            <person name="Coutinho P.M."/>
            <person name="Feau N."/>
            <person name="Field M."/>
            <person name="Frey P."/>
            <person name="Gelhaye E."/>
            <person name="Goldberg J."/>
            <person name="Grabherr M.G."/>
            <person name="Kodira C.D."/>
            <person name="Kohler A."/>
            <person name="Kuees U."/>
            <person name="Lindquist E.A."/>
            <person name="Lucas S.M."/>
            <person name="Mago R."/>
            <person name="Mauceli E."/>
            <person name="Morin E."/>
            <person name="Murat C."/>
            <person name="Pangilinan J.L."/>
            <person name="Park R."/>
            <person name="Pearson M."/>
            <person name="Quesneville H."/>
            <person name="Rouhier N."/>
            <person name="Sakthikumar S."/>
            <person name="Salamov A.A."/>
            <person name="Schmutz J."/>
            <person name="Selles B."/>
            <person name="Shapiro H."/>
            <person name="Tanguay P."/>
            <person name="Tuskan G.A."/>
            <person name="Henrissat B."/>
            <person name="Van de Peer Y."/>
            <person name="Rouze P."/>
            <person name="Ellis J.G."/>
            <person name="Dodds P.N."/>
            <person name="Schein J.E."/>
            <person name="Zhong S."/>
            <person name="Hamelin R.C."/>
            <person name="Grigoriev I.V."/>
            <person name="Szabo L.J."/>
            <person name="Martin F."/>
        </authorList>
    </citation>
    <scope>NUCLEOTIDE SEQUENCE [LARGE SCALE GENOMIC DNA]</scope>
    <source>
        <strain evidence="3">98AG31 / pathotype 3-4-7</strain>
    </source>
</reference>
<dbReference type="HOGENOM" id="CLU_1917510_0_0_1"/>
<feature type="compositionally biased region" description="Basic and acidic residues" evidence="1">
    <location>
        <begin position="86"/>
        <end position="120"/>
    </location>
</feature>
<feature type="region of interest" description="Disordered" evidence="1">
    <location>
        <begin position="1"/>
        <end position="132"/>
    </location>
</feature>
<proteinExistence type="predicted"/>
<dbReference type="AlphaFoldDB" id="F4RWM1"/>
<keyword evidence="3" id="KW-1185">Reference proteome</keyword>
<dbReference type="GeneID" id="18923779"/>
<protein>
    <submittedName>
        <fullName evidence="2">Uncharacterized protein</fullName>
    </submittedName>
</protein>
<sequence>MENSQDISLTQQTKDFNRITRSRPGNKDEKEQQENQEASGSKPRGRGRESGRTSKKVEMKEEGRVRHPKEETTSEEESGSGGEEEKENKEVEVEKEELLTELSDKNEERGGLGAEGDNRSESGIGLLARDII</sequence>
<feature type="compositionally biased region" description="Basic and acidic residues" evidence="1">
    <location>
        <begin position="46"/>
        <end position="72"/>
    </location>
</feature>
<evidence type="ECO:0000256" key="1">
    <source>
        <dbReference type="SAM" id="MobiDB-lite"/>
    </source>
</evidence>